<dbReference type="AlphaFoldDB" id="Q21Q75"/>
<gene>
    <name evidence="1" type="ordered locus">Rfer_4384</name>
</gene>
<evidence type="ECO:0000313" key="2">
    <source>
        <dbReference type="Proteomes" id="UP000008332"/>
    </source>
</evidence>
<name>Q21Q75_ALBFT</name>
<accession>Q21Q75</accession>
<dbReference type="HOGENOM" id="CLU_1650788_0_0_4"/>
<reference evidence="2" key="1">
    <citation type="submission" date="2006-02" db="EMBL/GenBank/DDBJ databases">
        <title>Complete sequence of plasmid 1 of Rhodoferax ferrireducens DSM 15236.</title>
        <authorList>
            <person name="Copeland A."/>
            <person name="Lucas S."/>
            <person name="Lapidus A."/>
            <person name="Barry K."/>
            <person name="Detter J.C."/>
            <person name="Glavina del Rio T."/>
            <person name="Hammon N."/>
            <person name="Israni S."/>
            <person name="Pitluck S."/>
            <person name="Brettin T."/>
            <person name="Bruce D."/>
            <person name="Han C."/>
            <person name="Tapia R."/>
            <person name="Gilna P."/>
            <person name="Kiss H."/>
            <person name="Schmutz J."/>
            <person name="Larimer F."/>
            <person name="Land M."/>
            <person name="Kyrpides N."/>
            <person name="Ivanova N."/>
            <person name="Richardson P."/>
        </authorList>
    </citation>
    <scope>NUCLEOTIDE SEQUENCE [LARGE SCALE GENOMIC DNA]</scope>
    <source>
        <strain evidence="2">ATCC BAA-621 / DSM 15236 / T118</strain>
        <plasmid evidence="2">Plasmid pDSM15236</plasmid>
    </source>
</reference>
<proteinExistence type="predicted"/>
<keyword evidence="1" id="KW-0614">Plasmid</keyword>
<dbReference type="Proteomes" id="UP000008332">
    <property type="component" value="Plasmid unnamed1"/>
</dbReference>
<organism evidence="1 2">
    <name type="scientific">Albidiferax ferrireducens (strain ATCC BAA-621 / DSM 15236 / T118)</name>
    <name type="common">Rhodoferax ferrireducens</name>
    <dbReference type="NCBI Taxonomy" id="338969"/>
    <lineage>
        <taxon>Bacteria</taxon>
        <taxon>Pseudomonadati</taxon>
        <taxon>Pseudomonadota</taxon>
        <taxon>Betaproteobacteria</taxon>
        <taxon>Burkholderiales</taxon>
        <taxon>Comamonadaceae</taxon>
        <taxon>Rhodoferax</taxon>
    </lineage>
</organism>
<geneLocation type="plasmid" evidence="2">
    <name>pDSM15236</name>
</geneLocation>
<dbReference type="RefSeq" id="WP_011458669.1">
    <property type="nucleotide sequence ID" value="NC_007901.1"/>
</dbReference>
<keyword evidence="2" id="KW-1185">Reference proteome</keyword>
<dbReference type="EMBL" id="CP000268">
    <property type="protein sequence ID" value="ABD72070.1"/>
    <property type="molecule type" value="Genomic_DNA"/>
</dbReference>
<protein>
    <submittedName>
        <fullName evidence="1">Uncharacterized protein</fullName>
    </submittedName>
</protein>
<evidence type="ECO:0000313" key="1">
    <source>
        <dbReference type="EMBL" id="ABD72070.1"/>
    </source>
</evidence>
<dbReference type="KEGG" id="rfr:Rfer_4384"/>
<sequence>MTSLDPGRHMPPYAELNEQYFERYGLLAERLCDGRTVCNIEVVGGLAGMPVAPAWGEPTGGRFLLALSIVLRMMARPDELTAPMAPAFTRCYKALTPATQVLDDGTRVTPWLTRIARLFENQYLGTTAQDQNTLTIPIETIQHALTVYIQELYPDEPAPI</sequence>